<dbReference type="EMBL" id="FQUV01000001">
    <property type="protein sequence ID" value="SHE46473.1"/>
    <property type="molecule type" value="Genomic_DNA"/>
</dbReference>
<reference evidence="2" key="1">
    <citation type="submission" date="2016-11" db="EMBL/GenBank/DDBJ databases">
        <authorList>
            <person name="Varghese N."/>
            <person name="Submissions S."/>
        </authorList>
    </citation>
    <scope>NUCLEOTIDE SEQUENCE [LARGE SCALE GENOMIC DNA]</scope>
    <source>
        <strain evidence="2">DSM 100566</strain>
    </source>
</reference>
<dbReference type="AlphaFoldDB" id="A0A1M4TPU5"/>
<dbReference type="STRING" id="1486859.SAMN05444273_101494"/>
<evidence type="ECO:0000313" key="1">
    <source>
        <dbReference type="EMBL" id="SHE46473.1"/>
    </source>
</evidence>
<proteinExistence type="predicted"/>
<gene>
    <name evidence="1" type="ORF">SAMN05444273_101494</name>
</gene>
<protein>
    <submittedName>
        <fullName evidence="1">Uncharacterized protein</fullName>
    </submittedName>
</protein>
<name>A0A1M4TPU5_9RHOB</name>
<keyword evidence="2" id="KW-1185">Reference proteome</keyword>
<dbReference type="RefSeq" id="WP_139250592.1">
    <property type="nucleotide sequence ID" value="NZ_FQUV01000001.1"/>
</dbReference>
<evidence type="ECO:0000313" key="2">
    <source>
        <dbReference type="Proteomes" id="UP000184144"/>
    </source>
</evidence>
<sequence>MMEFVAEAIGLLSAALMALASLQAFKKNSDRQSQLILNQLPSQQNQRFECVQSVGRLGQKDGEAFS</sequence>
<accession>A0A1M4TPU5</accession>
<dbReference type="Proteomes" id="UP000184144">
    <property type="component" value="Unassembled WGS sequence"/>
</dbReference>
<organism evidence="1 2">
    <name type="scientific">Litoreibacter ascidiaceicola</name>
    <dbReference type="NCBI Taxonomy" id="1486859"/>
    <lineage>
        <taxon>Bacteria</taxon>
        <taxon>Pseudomonadati</taxon>
        <taxon>Pseudomonadota</taxon>
        <taxon>Alphaproteobacteria</taxon>
        <taxon>Rhodobacterales</taxon>
        <taxon>Roseobacteraceae</taxon>
        <taxon>Litoreibacter</taxon>
    </lineage>
</organism>